<proteinExistence type="inferred from homology"/>
<evidence type="ECO:0000256" key="4">
    <source>
        <dbReference type="ARBA" id="ARBA00022741"/>
    </source>
</evidence>
<dbReference type="GO" id="GO:0005524">
    <property type="term" value="F:ATP binding"/>
    <property type="evidence" value="ECO:0007669"/>
    <property type="project" value="UniProtKB-KW"/>
</dbReference>
<dbReference type="PANTHER" id="PTHR11139:SF68">
    <property type="entry name" value="DNA-DEPENDENT PROTEIN KINASE CATALYTIC SUBUNIT"/>
    <property type="match status" value="1"/>
</dbReference>
<keyword evidence="7" id="KW-0234">DNA repair</keyword>
<evidence type="ECO:0000256" key="7">
    <source>
        <dbReference type="ARBA" id="ARBA00023204"/>
    </source>
</evidence>
<dbReference type="InterPro" id="IPR003152">
    <property type="entry name" value="FATC_dom"/>
</dbReference>
<evidence type="ECO:0000313" key="10">
    <source>
        <dbReference type="Proteomes" id="UP000887566"/>
    </source>
</evidence>
<dbReference type="InterPro" id="IPR018936">
    <property type="entry name" value="PI3/4_kinase_CS"/>
</dbReference>
<dbReference type="GO" id="GO:0005634">
    <property type="term" value="C:nucleus"/>
    <property type="evidence" value="ECO:0007669"/>
    <property type="project" value="InterPro"/>
</dbReference>
<dbReference type="InterPro" id="IPR036940">
    <property type="entry name" value="PI3/4_kinase_cat_sf"/>
</dbReference>
<dbReference type="Gene3D" id="1.10.1070.11">
    <property type="entry name" value="Phosphatidylinositol 3-/4-kinase, catalytic domain"/>
    <property type="match status" value="1"/>
</dbReference>
<dbReference type="PROSITE" id="PS00916">
    <property type="entry name" value="PI3_4_KINASE_2"/>
    <property type="match status" value="1"/>
</dbReference>
<evidence type="ECO:0000313" key="11">
    <source>
        <dbReference type="WBParaSite" id="PSAMB.scaffold1011size37224.g10372.t1"/>
    </source>
</evidence>
<evidence type="ECO:0000259" key="8">
    <source>
        <dbReference type="PROSITE" id="PS50290"/>
    </source>
</evidence>
<evidence type="ECO:0000259" key="9">
    <source>
        <dbReference type="PROSITE" id="PS51190"/>
    </source>
</evidence>
<keyword evidence="6" id="KW-0067">ATP-binding</keyword>
<dbReference type="PROSITE" id="PS00915">
    <property type="entry name" value="PI3_4_KINASE_1"/>
    <property type="match status" value="1"/>
</dbReference>
<dbReference type="InterPro" id="IPR037706">
    <property type="entry name" value="DNA-PK_dom"/>
</dbReference>
<dbReference type="CDD" id="cd05172">
    <property type="entry name" value="PIKKc_DNA-PK"/>
    <property type="match status" value="1"/>
</dbReference>
<protein>
    <recommendedName>
        <fullName evidence="2">non-specific serine/threonine protein kinase</fullName>
        <ecNumber evidence="2">2.7.11.1</ecNumber>
    </recommendedName>
</protein>
<dbReference type="Pfam" id="PF08163">
    <property type="entry name" value="DNAPKcs_CC3"/>
    <property type="match status" value="1"/>
</dbReference>
<keyword evidence="10" id="KW-1185">Reference proteome</keyword>
<sequence>MIFAYLQTGTRDPPQWMQGLWEQLESPKASVNVKLLVWRLVGHLEQEFRPYAKRWLPPLIKSLSDQTLGGPGLHYFRVDTLVSCLSWAPTATPSAAVMHDASRLLAFMIDRAAHENSVVLARNVRLVQLMCECWKGLSYRQPYLSEQLIIGSKNSDTVTPVTVAALQLTAVLIQNDIDPLAAFDADQEAYDDKAAELLSVRQSQYPGDEETVRLMGIACWRLAERFLVLDHDDWKELSEETKITAIHLAGLANDEQISFGRITSGLLNRADSCLQRAADARIDDSAVMTFANFCDFYINAKRDSDEQGKKSASLRTKRDAADYAQSLVGALFDAMRMGSAEARQLFPKLLNVIETFPDCRSTFADRAKTVPTWMFLGWLNQIIAVLDSPSATTLHDIVRRLSEEYPQAVFYPFNVSRKQWTLTDSVRKAFVEKLDDKFETMTLLKTLIKAVDLLCPPELLIKAFSAELTLAQAQSVSPSTLAELRSKTDELCRDLFVAHDECGLADYEAAQPGKFWRDFCKNHYPLFRKEFGKKGANIGDLLAKKQARSKLNSLQAHMKTDSTLEVPPAKLHEYSEWLGNFNAADYETELEIPGQYVGDKKPDVSMHVKICNFDERVAVFRSLAKPKAITIRGNDGHEYRYLVKGGEDLRQDERIEQLFGVINGLLDADVECSKRHLRIQTYRVVPLSSRLGLLQFVPNVKSLAEFLNEQMNADERAYHKNAAHMWKKVYDKECINLTADCAFGSAFEESVQKYSPDKAAECLRRARNIFRPNLLHSGLQQLCWDATGAALVQSEMTRSYAVLCVAHYLLGIGDRHLNNMMIDVTTGRMVGIDFGYAFGIGLLLDVPELVPFRLTRQFVVAMGPLGVDGRFTSAVRLCLRALRNNKQLLLNTMDVFVKEPSMNWTDQARRDRLRGNAPVEADSDDSWYPKQKLDIAAMKLSGRNPVLITCEELKQGKLKRKSAVLDRLNMILCGRNEKTWNEKKDMASPRGFPNDLTVDQQADCLVQLAADDAVVSRIYFGWEPWL</sequence>
<reference evidence="11" key="1">
    <citation type="submission" date="2022-11" db="UniProtKB">
        <authorList>
            <consortium name="WormBaseParasite"/>
        </authorList>
    </citation>
    <scope>IDENTIFICATION</scope>
</reference>
<organism evidence="10 11">
    <name type="scientific">Plectus sambesii</name>
    <dbReference type="NCBI Taxonomy" id="2011161"/>
    <lineage>
        <taxon>Eukaryota</taxon>
        <taxon>Metazoa</taxon>
        <taxon>Ecdysozoa</taxon>
        <taxon>Nematoda</taxon>
        <taxon>Chromadorea</taxon>
        <taxon>Plectida</taxon>
        <taxon>Plectina</taxon>
        <taxon>Plectoidea</taxon>
        <taxon>Plectidae</taxon>
        <taxon>Plectus</taxon>
    </lineage>
</organism>
<dbReference type="InterPro" id="IPR050517">
    <property type="entry name" value="DDR_Repair_Kinase"/>
</dbReference>
<dbReference type="SMART" id="SM00146">
    <property type="entry name" value="PI3Kc"/>
    <property type="match status" value="1"/>
</dbReference>
<dbReference type="InterPro" id="IPR000403">
    <property type="entry name" value="PI3/4_kinase_cat_dom"/>
</dbReference>
<evidence type="ECO:0000256" key="1">
    <source>
        <dbReference type="ARBA" id="ARBA00011031"/>
    </source>
</evidence>
<dbReference type="GO" id="GO:0000723">
    <property type="term" value="P:telomere maintenance"/>
    <property type="evidence" value="ECO:0007669"/>
    <property type="project" value="TreeGrafter"/>
</dbReference>
<dbReference type="Pfam" id="PF02260">
    <property type="entry name" value="FATC"/>
    <property type="match status" value="1"/>
</dbReference>
<dbReference type="WBParaSite" id="PSAMB.scaffold1011size37224.g10372.t1">
    <property type="protein sequence ID" value="PSAMB.scaffold1011size37224.g10372.t1"/>
    <property type="gene ID" value="PSAMB.scaffold1011size37224.g10372"/>
</dbReference>
<evidence type="ECO:0000256" key="2">
    <source>
        <dbReference type="ARBA" id="ARBA00012513"/>
    </source>
</evidence>
<evidence type="ECO:0000256" key="6">
    <source>
        <dbReference type="ARBA" id="ARBA00022840"/>
    </source>
</evidence>
<dbReference type="AlphaFoldDB" id="A0A914UHP1"/>
<keyword evidence="4" id="KW-0547">Nucleotide-binding</keyword>
<keyword evidence="5" id="KW-0418">Kinase</keyword>
<dbReference type="SUPFAM" id="SSF56112">
    <property type="entry name" value="Protein kinase-like (PK-like)"/>
    <property type="match status" value="1"/>
</dbReference>
<dbReference type="PANTHER" id="PTHR11139">
    <property type="entry name" value="ATAXIA TELANGIECTASIA MUTATED ATM -RELATED"/>
    <property type="match status" value="1"/>
</dbReference>
<dbReference type="InterPro" id="IPR012582">
    <property type="entry name" value="DNAPKcs_CC3"/>
</dbReference>
<dbReference type="PROSITE" id="PS51190">
    <property type="entry name" value="FATC"/>
    <property type="match status" value="1"/>
</dbReference>
<dbReference type="Gene3D" id="3.30.1010.10">
    <property type="entry name" value="Phosphatidylinositol 3-kinase Catalytic Subunit, Chain A, domain 4"/>
    <property type="match status" value="1"/>
</dbReference>
<feature type="domain" description="PI3K/PI4K catalytic" evidence="8">
    <location>
        <begin position="613"/>
        <end position="942"/>
    </location>
</feature>
<dbReference type="PROSITE" id="PS50290">
    <property type="entry name" value="PI3_4_KINASE_3"/>
    <property type="match status" value="1"/>
</dbReference>
<keyword evidence="7" id="KW-0227">DNA damage</keyword>
<keyword evidence="3" id="KW-0808">Transferase</keyword>
<dbReference type="InterPro" id="IPR011009">
    <property type="entry name" value="Kinase-like_dom_sf"/>
</dbReference>
<dbReference type="GO" id="GO:0004677">
    <property type="term" value="F:DNA-dependent protein kinase activity"/>
    <property type="evidence" value="ECO:0007669"/>
    <property type="project" value="InterPro"/>
</dbReference>
<name>A0A914UHP1_9BILA</name>
<accession>A0A914UHP1</accession>
<evidence type="ECO:0000256" key="3">
    <source>
        <dbReference type="ARBA" id="ARBA00022679"/>
    </source>
</evidence>
<feature type="domain" description="FATC" evidence="9">
    <location>
        <begin position="994"/>
        <end position="1026"/>
    </location>
</feature>
<dbReference type="SMART" id="SM01343">
    <property type="entry name" value="FATC"/>
    <property type="match status" value="1"/>
</dbReference>
<dbReference type="GO" id="GO:0006303">
    <property type="term" value="P:double-strand break repair via nonhomologous end joining"/>
    <property type="evidence" value="ECO:0007669"/>
    <property type="project" value="InterPro"/>
</dbReference>
<dbReference type="EC" id="2.7.11.1" evidence="2"/>
<evidence type="ECO:0000256" key="5">
    <source>
        <dbReference type="ARBA" id="ARBA00022777"/>
    </source>
</evidence>
<dbReference type="Pfam" id="PF00454">
    <property type="entry name" value="PI3_PI4_kinase"/>
    <property type="match status" value="1"/>
</dbReference>
<dbReference type="Proteomes" id="UP000887566">
    <property type="component" value="Unplaced"/>
</dbReference>
<comment type="similarity">
    <text evidence="1">Belongs to the PI3/PI4-kinase family.</text>
</comment>